<name>A0AAD9VS58_9HYME</name>
<reference evidence="2" key="2">
    <citation type="journal article" date="2023" name="Commun. Biol.">
        <title>Intrasexual cuticular hydrocarbon dimorphism in a wasp sheds light on hydrocarbon biosynthesis genes in Hymenoptera.</title>
        <authorList>
            <person name="Moris V.C."/>
            <person name="Podsiadlowski L."/>
            <person name="Martin S."/>
            <person name="Oeyen J.P."/>
            <person name="Donath A."/>
            <person name="Petersen M."/>
            <person name="Wilbrandt J."/>
            <person name="Misof B."/>
            <person name="Liedtke D."/>
            <person name="Thamm M."/>
            <person name="Scheiner R."/>
            <person name="Schmitt T."/>
            <person name="Niehuis O."/>
        </authorList>
    </citation>
    <scope>NUCLEOTIDE SEQUENCE</scope>
    <source>
        <strain evidence="2">GBR_01_08_01A</strain>
    </source>
</reference>
<reference evidence="2" key="1">
    <citation type="submission" date="2021-08" db="EMBL/GenBank/DDBJ databases">
        <authorList>
            <person name="Misof B."/>
            <person name="Oliver O."/>
            <person name="Podsiadlowski L."/>
            <person name="Donath A."/>
            <person name="Peters R."/>
            <person name="Mayer C."/>
            <person name="Rust J."/>
            <person name="Gunkel S."/>
            <person name="Lesny P."/>
            <person name="Martin S."/>
            <person name="Oeyen J.P."/>
            <person name="Petersen M."/>
            <person name="Panagiotis P."/>
            <person name="Wilbrandt J."/>
            <person name="Tanja T."/>
        </authorList>
    </citation>
    <scope>NUCLEOTIDE SEQUENCE</scope>
    <source>
        <strain evidence="2">GBR_01_08_01A</strain>
        <tissue evidence="2">Thorax + abdomen</tissue>
    </source>
</reference>
<dbReference type="AlphaFoldDB" id="A0AAD9VS58"/>
<evidence type="ECO:0000313" key="2">
    <source>
        <dbReference type="EMBL" id="KAK2584809.1"/>
    </source>
</evidence>
<gene>
    <name evidence="2" type="ORF">KPH14_007122</name>
</gene>
<evidence type="ECO:0000256" key="1">
    <source>
        <dbReference type="SAM" id="MobiDB-lite"/>
    </source>
</evidence>
<dbReference type="EMBL" id="JAIFRP010000026">
    <property type="protein sequence ID" value="KAK2584809.1"/>
    <property type="molecule type" value="Genomic_DNA"/>
</dbReference>
<proteinExistence type="predicted"/>
<keyword evidence="3" id="KW-1185">Reference proteome</keyword>
<evidence type="ECO:0000313" key="3">
    <source>
        <dbReference type="Proteomes" id="UP001258017"/>
    </source>
</evidence>
<protein>
    <submittedName>
        <fullName evidence="2">Uncharacterized protein</fullName>
    </submittedName>
</protein>
<organism evidence="2 3">
    <name type="scientific">Odynerus spinipes</name>
    <dbReference type="NCBI Taxonomy" id="1348599"/>
    <lineage>
        <taxon>Eukaryota</taxon>
        <taxon>Metazoa</taxon>
        <taxon>Ecdysozoa</taxon>
        <taxon>Arthropoda</taxon>
        <taxon>Hexapoda</taxon>
        <taxon>Insecta</taxon>
        <taxon>Pterygota</taxon>
        <taxon>Neoptera</taxon>
        <taxon>Endopterygota</taxon>
        <taxon>Hymenoptera</taxon>
        <taxon>Apocrita</taxon>
        <taxon>Aculeata</taxon>
        <taxon>Vespoidea</taxon>
        <taxon>Vespidae</taxon>
        <taxon>Eumeninae</taxon>
        <taxon>Odynerus</taxon>
    </lineage>
</organism>
<feature type="compositionally biased region" description="Low complexity" evidence="1">
    <location>
        <begin position="35"/>
        <end position="57"/>
    </location>
</feature>
<accession>A0AAD9VS58</accession>
<dbReference type="Proteomes" id="UP001258017">
    <property type="component" value="Unassembled WGS sequence"/>
</dbReference>
<comment type="caution">
    <text evidence="2">The sequence shown here is derived from an EMBL/GenBank/DDBJ whole genome shotgun (WGS) entry which is preliminary data.</text>
</comment>
<feature type="compositionally biased region" description="Basic residues" evidence="1">
    <location>
        <begin position="11"/>
        <end position="34"/>
    </location>
</feature>
<feature type="region of interest" description="Disordered" evidence="1">
    <location>
        <begin position="11"/>
        <end position="57"/>
    </location>
</feature>
<sequence>MFAAMVLHKHNKHSNGNHSNQHQHHQHHHHHHNARNNNTSSSTSNNLNNNHINNNLGNVNQAFNARTRSAYKFLPELRRNPLLKKDDRFNVERAEHVWRGFGVRKNQRYSINCIVQGGS</sequence>